<evidence type="ECO:0000313" key="2">
    <source>
        <dbReference type="Proteomes" id="UP000449906"/>
    </source>
</evidence>
<proteinExistence type="predicted"/>
<dbReference type="AlphaFoldDB" id="A0A7J5DVG2"/>
<evidence type="ECO:0000313" key="1">
    <source>
        <dbReference type="EMBL" id="KAB2809245.1"/>
    </source>
</evidence>
<dbReference type="RefSeq" id="WP_151581450.1">
    <property type="nucleotide sequence ID" value="NZ_WBVM01000002.1"/>
</dbReference>
<sequence>MTAVAQRVHLAWVTLEDFSGHALILRGHALSAETIAKVAAEEHITRPKTVEVFWNEHPRVKWCERIDGFGCDENGDWHRHWSAVKPNANESTHFTVMWEADR</sequence>
<dbReference type="Proteomes" id="UP000449906">
    <property type="component" value="Unassembled WGS sequence"/>
</dbReference>
<organism evidence="1 2">
    <name type="scientific">Nocardioides simplex</name>
    <name type="common">Arthrobacter simplex</name>
    <dbReference type="NCBI Taxonomy" id="2045"/>
    <lineage>
        <taxon>Bacteria</taxon>
        <taxon>Bacillati</taxon>
        <taxon>Actinomycetota</taxon>
        <taxon>Actinomycetes</taxon>
        <taxon>Propionibacteriales</taxon>
        <taxon>Nocardioidaceae</taxon>
        <taxon>Pimelobacter</taxon>
    </lineage>
</organism>
<gene>
    <name evidence="1" type="ORF">F9L07_19585</name>
</gene>
<comment type="caution">
    <text evidence="1">The sequence shown here is derived from an EMBL/GenBank/DDBJ whole genome shotgun (WGS) entry which is preliminary data.</text>
</comment>
<accession>A0A7J5DVG2</accession>
<protein>
    <submittedName>
        <fullName evidence="1">Uncharacterized protein</fullName>
    </submittedName>
</protein>
<reference evidence="1 2" key="1">
    <citation type="submission" date="2019-09" db="EMBL/GenBank/DDBJ databases">
        <title>Pimelobacter sp. isolated from Paulinella.</title>
        <authorList>
            <person name="Jeong S.E."/>
        </authorList>
    </citation>
    <scope>NUCLEOTIDE SEQUENCE [LARGE SCALE GENOMIC DNA]</scope>
    <source>
        <strain evidence="1 2">Pch-N</strain>
    </source>
</reference>
<dbReference type="EMBL" id="WBVM01000002">
    <property type="protein sequence ID" value="KAB2809245.1"/>
    <property type="molecule type" value="Genomic_DNA"/>
</dbReference>
<name>A0A7J5DVG2_NOCSI</name>